<sequence>MLIYYLTRSSSTAAISAPDIQVIYVYPETPATGHSLVVDDDYMRRKYGFGMSAYERLTFTAHRHVWELFRESGAPCCMVMQDTAHFITPFPDDDGTMNEVTESSEDWDVLFPFHPPENEGTVPFDPQYLMGYHWGSAAYFISRSGVEKLLGITVIRQPVEEEMLQLSFDGELDVSCMDLGILRFDTDEVQRESRRKALKEGLFGSPAWSPANREKAHSIMQVLSSLASSHTIDLIISDGSLLGQVRHGGIMPWDDDVDLALEKNRFAAFRTCLQENTSLQIGIFHWGTDQVPYAKIWATDGEPIHGYPYTFPFVDIWFYEEQQEEIVFDSGTKYPVQLFHPLEDVCFEGCRFKIPANAPSCLDISYSHWRTKIVVYPWSHRLEQEVFLPLVMDILVDDNGRML</sequence>
<evidence type="ECO:0000259" key="1">
    <source>
        <dbReference type="Pfam" id="PF04991"/>
    </source>
</evidence>
<feature type="domain" description="LicD/FKTN/FKRP nucleotidyltransferase" evidence="1">
    <location>
        <begin position="228"/>
        <end position="271"/>
    </location>
</feature>
<dbReference type="PANTHER" id="PTHR43404:SF2">
    <property type="entry name" value="LIPOPOLYSACCHARIDE CHOLINEPHOSPHOTRANSFERASE LICD"/>
    <property type="match status" value="1"/>
</dbReference>
<dbReference type="EMBL" id="CP051205">
    <property type="protein sequence ID" value="QJB32215.1"/>
    <property type="molecule type" value="Genomic_DNA"/>
</dbReference>
<dbReference type="AlphaFoldDB" id="A0AAE6ZFT9"/>
<proteinExistence type="predicted"/>
<dbReference type="Proteomes" id="UP000502421">
    <property type="component" value="Chromosome"/>
</dbReference>
<dbReference type="GO" id="GO:0009100">
    <property type="term" value="P:glycoprotein metabolic process"/>
    <property type="evidence" value="ECO:0007669"/>
    <property type="project" value="UniProtKB-ARBA"/>
</dbReference>
<dbReference type="KEGG" id="coy:HF329_13120"/>
<dbReference type="PANTHER" id="PTHR43404">
    <property type="entry name" value="LIPOPOLYSACCHARIDE CHOLINEPHOSPHOTRANSFERASE LICD"/>
    <property type="match status" value="1"/>
</dbReference>
<evidence type="ECO:0000313" key="3">
    <source>
        <dbReference type="Proteomes" id="UP000502421"/>
    </source>
</evidence>
<accession>A0AAE6ZFT9</accession>
<dbReference type="InterPro" id="IPR052942">
    <property type="entry name" value="LPS_cholinephosphotransferase"/>
</dbReference>
<reference evidence="3" key="1">
    <citation type="submission" date="2020-04" db="EMBL/GenBank/DDBJ databases">
        <authorList>
            <person name="Kittiwongwattana C."/>
        </authorList>
    </citation>
    <scope>NUCLEOTIDE SEQUENCE [LARGE SCALE GENOMIC DNA]</scope>
    <source>
        <strain evidence="3">1310</strain>
    </source>
</reference>
<dbReference type="RefSeq" id="WP_168804465.1">
    <property type="nucleotide sequence ID" value="NZ_CP051205.1"/>
</dbReference>
<organism evidence="2 3">
    <name type="scientific">Chitinophaga oryzae</name>
    <dbReference type="NCBI Taxonomy" id="2725414"/>
    <lineage>
        <taxon>Bacteria</taxon>
        <taxon>Pseudomonadati</taxon>
        <taxon>Bacteroidota</taxon>
        <taxon>Chitinophagia</taxon>
        <taxon>Chitinophagales</taxon>
        <taxon>Chitinophagaceae</taxon>
        <taxon>Chitinophaga</taxon>
    </lineage>
</organism>
<evidence type="ECO:0000313" key="2">
    <source>
        <dbReference type="EMBL" id="QJB32215.1"/>
    </source>
</evidence>
<dbReference type="Pfam" id="PF04991">
    <property type="entry name" value="LicD"/>
    <property type="match status" value="1"/>
</dbReference>
<name>A0AAE6ZFT9_9BACT</name>
<protein>
    <submittedName>
        <fullName evidence="2">LicD family protein</fullName>
    </submittedName>
</protein>
<gene>
    <name evidence="2" type="ORF">HF329_13120</name>
</gene>
<dbReference type="InterPro" id="IPR007074">
    <property type="entry name" value="LicD/FKTN/FKRP_NTP_transf"/>
</dbReference>